<dbReference type="EMBL" id="FOSC01000007">
    <property type="protein sequence ID" value="SFJ88711.1"/>
    <property type="molecule type" value="Genomic_DNA"/>
</dbReference>
<dbReference type="Proteomes" id="UP000199445">
    <property type="component" value="Unassembled WGS sequence"/>
</dbReference>
<name>A0A1I3V3L1_9GAMM</name>
<dbReference type="PANTHER" id="PTHR34580">
    <property type="match status" value="1"/>
</dbReference>
<evidence type="ECO:0000259" key="2">
    <source>
        <dbReference type="Pfam" id="PF26107"/>
    </source>
</evidence>
<evidence type="ECO:0000313" key="4">
    <source>
        <dbReference type="EMBL" id="SFJ88711.1"/>
    </source>
</evidence>
<proteinExistence type="predicted"/>
<dbReference type="InterPro" id="IPR051534">
    <property type="entry name" value="CBASS_pafABC_assoc_protein"/>
</dbReference>
<organism evidence="4 5">
    <name type="scientific">Marinobacter persicus</name>
    <dbReference type="NCBI Taxonomy" id="930118"/>
    <lineage>
        <taxon>Bacteria</taxon>
        <taxon>Pseudomonadati</taxon>
        <taxon>Pseudomonadota</taxon>
        <taxon>Gammaproteobacteria</taxon>
        <taxon>Pseudomonadales</taxon>
        <taxon>Marinobacteraceae</taxon>
        <taxon>Marinobacter</taxon>
    </lineage>
</organism>
<dbReference type="Pfam" id="PF26107">
    <property type="entry name" value="BrxR_CTD"/>
    <property type="match status" value="1"/>
</dbReference>
<dbReference type="GO" id="GO:0003677">
    <property type="term" value="F:DNA binding"/>
    <property type="evidence" value="ECO:0007669"/>
    <property type="project" value="UniProtKB-KW"/>
</dbReference>
<reference evidence="4 5" key="1">
    <citation type="submission" date="2016-10" db="EMBL/GenBank/DDBJ databases">
        <authorList>
            <person name="de Groot N.N."/>
        </authorList>
    </citation>
    <scope>NUCLEOTIDE SEQUENCE [LARGE SCALE GENOMIC DNA]</scope>
    <source>
        <strain evidence="4 5">IBRC-M 10445</strain>
    </source>
</reference>
<gene>
    <name evidence="4" type="ORF">SAMN05216429_10758</name>
</gene>
<evidence type="ECO:0000313" key="5">
    <source>
        <dbReference type="Proteomes" id="UP000199445"/>
    </source>
</evidence>
<accession>A0A1I3V3L1</accession>
<dbReference type="AlphaFoldDB" id="A0A1I3V3L1"/>
<dbReference type="Pfam" id="PF13280">
    <property type="entry name" value="WYL"/>
    <property type="match status" value="1"/>
</dbReference>
<feature type="domain" description="WYL" evidence="1">
    <location>
        <begin position="96"/>
        <end position="163"/>
    </location>
</feature>
<evidence type="ECO:0000259" key="3">
    <source>
        <dbReference type="Pfam" id="PF26109"/>
    </source>
</evidence>
<dbReference type="InterPro" id="IPR059019">
    <property type="entry name" value="WHD_CapW"/>
</dbReference>
<feature type="domain" description="DNA-binding transcriptional repressor CapW winged helix-turn-helix" evidence="3">
    <location>
        <begin position="2"/>
        <end position="73"/>
    </location>
</feature>
<keyword evidence="4" id="KW-0238">DNA-binding</keyword>
<dbReference type="Pfam" id="PF26109">
    <property type="entry name" value="WHD_BrxR"/>
    <property type="match status" value="1"/>
</dbReference>
<dbReference type="PROSITE" id="PS52050">
    <property type="entry name" value="WYL"/>
    <property type="match status" value="1"/>
</dbReference>
<evidence type="ECO:0000259" key="1">
    <source>
        <dbReference type="Pfam" id="PF13280"/>
    </source>
</evidence>
<dbReference type="InterPro" id="IPR059020">
    <property type="entry name" value="CapW_CTD"/>
</dbReference>
<dbReference type="PANTHER" id="PTHR34580:SF3">
    <property type="entry name" value="PROTEIN PAFB"/>
    <property type="match status" value="1"/>
</dbReference>
<protein>
    <submittedName>
        <fullName evidence="4">Predicted DNA-binding transcriptional regulator YafY, contains an HTH and WYL domains</fullName>
    </submittedName>
</protein>
<keyword evidence="5" id="KW-1185">Reference proteome</keyword>
<sequence>MLLAYEGEITNQRLREKFGVTSVQASRVLASYRDAFPSNTQTLKGKGRGRYVPTARFKPEIANLSIEAYFRSVKDQVAHVRVEETQRDFTNVDPALFRVIHSAMDQGAASRIIYRSMNNPDGIERIIHPLAFVFAGRRWHVRGFDELTEQHRDFNLARISCAESAPKGVETPTDINWEEKVQLELRPHPSLTEGQEKLIRDELFKGAIGRRITTRRALIRYVLRDLEVAENPEVQHPPEFQIYLFRTESLRDDG</sequence>
<dbReference type="InterPro" id="IPR026881">
    <property type="entry name" value="WYL_dom"/>
</dbReference>
<feature type="domain" description="DNA-binding transcriptional repressor CapW C-terminal dimerisation" evidence="2">
    <location>
        <begin position="181"/>
        <end position="248"/>
    </location>
</feature>